<feature type="region of interest" description="Disordered" evidence="1">
    <location>
        <begin position="1"/>
        <end position="29"/>
    </location>
</feature>
<dbReference type="Proteomes" id="UP001232725">
    <property type="component" value="Unassembled WGS sequence"/>
</dbReference>
<evidence type="ECO:0000256" key="1">
    <source>
        <dbReference type="SAM" id="MobiDB-lite"/>
    </source>
</evidence>
<gene>
    <name evidence="2" type="ORF">Q9R02_13325</name>
</gene>
<comment type="caution">
    <text evidence="2">The sequence shown here is derived from an EMBL/GenBank/DDBJ whole genome shotgun (WGS) entry which is preliminary data.</text>
</comment>
<proteinExistence type="predicted"/>
<dbReference type="Pfam" id="PF22673">
    <property type="entry name" value="MCP-like_PDC_1"/>
    <property type="match status" value="1"/>
</dbReference>
<evidence type="ECO:0000313" key="3">
    <source>
        <dbReference type="Proteomes" id="UP001232725"/>
    </source>
</evidence>
<name>A0ABT9ISU5_9MICC</name>
<organism evidence="2 3">
    <name type="scientific">Arthrobacter horti</name>
    <dbReference type="NCBI Taxonomy" id="3068273"/>
    <lineage>
        <taxon>Bacteria</taxon>
        <taxon>Bacillati</taxon>
        <taxon>Actinomycetota</taxon>
        <taxon>Actinomycetes</taxon>
        <taxon>Micrococcales</taxon>
        <taxon>Micrococcaceae</taxon>
        <taxon>Arthrobacter</taxon>
    </lineage>
</organism>
<sequence length="251" mass="26606">MTRTDATDSPLTPDITPASPAAGPAEDTPESLRQLDALLSGLTAQLAGWAERTTDWLGRTSRVTSTSVDKFVRPAVETLLQQPGSPIAGAGFIATLGLLAPDRSYMAWWQGDDMERVDALANFSPQPVSRYMRAEWFRVPVSTGKPHVTGPYIDLLCTDEYVCTFTYPVFRLGAIAGIVGMDVTAQKLELMVLPLLRQLGPTAAMVNQAGRAVVAVATSTDAGDAVRAAPGARSHPVGGHFTVLTAVEPAS</sequence>
<protein>
    <submittedName>
        <fullName evidence="2">Cache domain-containing protein</fullName>
    </submittedName>
</protein>
<evidence type="ECO:0000313" key="2">
    <source>
        <dbReference type="EMBL" id="MDP5228140.1"/>
    </source>
</evidence>
<feature type="compositionally biased region" description="Polar residues" evidence="1">
    <location>
        <begin position="1"/>
        <end position="10"/>
    </location>
</feature>
<dbReference type="RefSeq" id="WP_305997189.1">
    <property type="nucleotide sequence ID" value="NZ_JAVALS010000011.1"/>
</dbReference>
<dbReference type="Gene3D" id="3.30.450.20">
    <property type="entry name" value="PAS domain"/>
    <property type="match status" value="1"/>
</dbReference>
<reference evidence="2 3" key="1">
    <citation type="submission" date="2023-08" db="EMBL/GenBank/DDBJ databases">
        <title>Arthrobacter horti sp. nov., isolated from forest soil.</title>
        <authorList>
            <person name="Park M."/>
        </authorList>
    </citation>
    <scope>NUCLEOTIDE SEQUENCE [LARGE SCALE GENOMIC DNA]</scope>
    <source>
        <strain evidence="2 3">YJM1</strain>
    </source>
</reference>
<accession>A0ABT9ISU5</accession>
<dbReference type="EMBL" id="JAVALS010000011">
    <property type="protein sequence ID" value="MDP5228140.1"/>
    <property type="molecule type" value="Genomic_DNA"/>
</dbReference>
<dbReference type="CDD" id="cd12913">
    <property type="entry name" value="PDC1_MCP_like"/>
    <property type="match status" value="1"/>
</dbReference>
<keyword evidence="3" id="KW-1185">Reference proteome</keyword>